<reference evidence="4" key="2">
    <citation type="submission" date="2016-04" db="EMBL/GenBank/DDBJ databases">
        <title>First Complete Genome Sequence of a Subdivision 6 Acidobacterium.</title>
        <authorList>
            <person name="Huang S."/>
            <person name="Vieira S."/>
            <person name="Bunk B."/>
            <person name="Riedel T."/>
            <person name="Sproeer C."/>
            <person name="Overmann J."/>
        </authorList>
    </citation>
    <scope>NUCLEOTIDE SEQUENCE [LARGE SCALE GENOMIC DNA]</scope>
    <source>
        <strain evidence="4">DSM 100886 HEG_-6_39</strain>
    </source>
</reference>
<sequence precursor="true">MTMRGGTLRRTSLTAWRRYRRALASAVVCLVAGAGCARTKPVAVPAVVALDVPPPPARVISTPPEPVAPVESTTVERPAPATRPSRARSIAARPEAPKPAEAGRAESGTDAPATAAPEAAPAPGPLLRTPQTADESNAEKRTKDVLGRATQLLDRVNATTLGQQARQQHETARRFVEQALQALVERNYVLASYLADKAETLAKGLSR</sequence>
<dbReference type="STRING" id="1855912.LuPra_05460"/>
<reference evidence="3 4" key="1">
    <citation type="journal article" date="2016" name="Genome Announc.">
        <title>First Complete Genome Sequence of a Subdivision 6 Acidobacterium Strain.</title>
        <authorList>
            <person name="Huang S."/>
            <person name="Vieira S."/>
            <person name="Bunk B."/>
            <person name="Riedel T."/>
            <person name="Sproer C."/>
            <person name="Overmann J."/>
        </authorList>
    </citation>
    <scope>NUCLEOTIDE SEQUENCE [LARGE SCALE GENOMIC DNA]</scope>
    <source>
        <strain evidence="4">DSM 100886 HEG_-6_39</strain>
    </source>
</reference>
<feature type="compositionally biased region" description="Low complexity" evidence="1">
    <location>
        <begin position="76"/>
        <end position="94"/>
    </location>
</feature>
<evidence type="ECO:0000313" key="4">
    <source>
        <dbReference type="Proteomes" id="UP000076079"/>
    </source>
</evidence>
<protein>
    <submittedName>
        <fullName evidence="3">Uncharacterized protein</fullName>
    </submittedName>
</protein>
<dbReference type="Proteomes" id="UP000076079">
    <property type="component" value="Chromosome"/>
</dbReference>
<proteinExistence type="predicted"/>
<feature type="signal peptide" evidence="2">
    <location>
        <begin position="1"/>
        <end position="37"/>
    </location>
</feature>
<gene>
    <name evidence="3" type="ORF">LuPra_05460</name>
</gene>
<dbReference type="EMBL" id="CP015136">
    <property type="protein sequence ID" value="AMY12187.1"/>
    <property type="molecule type" value="Genomic_DNA"/>
</dbReference>
<organism evidence="3 4">
    <name type="scientific">Luteitalea pratensis</name>
    <dbReference type="NCBI Taxonomy" id="1855912"/>
    <lineage>
        <taxon>Bacteria</taxon>
        <taxon>Pseudomonadati</taxon>
        <taxon>Acidobacteriota</taxon>
        <taxon>Vicinamibacteria</taxon>
        <taxon>Vicinamibacterales</taxon>
        <taxon>Vicinamibacteraceae</taxon>
        <taxon>Luteitalea</taxon>
    </lineage>
</organism>
<evidence type="ECO:0000256" key="1">
    <source>
        <dbReference type="SAM" id="MobiDB-lite"/>
    </source>
</evidence>
<evidence type="ECO:0000256" key="2">
    <source>
        <dbReference type="SAM" id="SignalP"/>
    </source>
</evidence>
<evidence type="ECO:0000313" key="3">
    <source>
        <dbReference type="EMBL" id="AMY12187.1"/>
    </source>
</evidence>
<feature type="compositionally biased region" description="Low complexity" evidence="1">
    <location>
        <begin position="105"/>
        <end position="121"/>
    </location>
</feature>
<feature type="compositionally biased region" description="Basic and acidic residues" evidence="1">
    <location>
        <begin position="95"/>
        <end position="104"/>
    </location>
</feature>
<feature type="compositionally biased region" description="Pro residues" evidence="1">
    <location>
        <begin position="55"/>
        <end position="67"/>
    </location>
</feature>
<keyword evidence="4" id="KW-1185">Reference proteome</keyword>
<name>A0A143PU00_LUTPR</name>
<dbReference type="AlphaFoldDB" id="A0A143PU00"/>
<feature type="chain" id="PRO_5007512019" evidence="2">
    <location>
        <begin position="38"/>
        <end position="207"/>
    </location>
</feature>
<feature type="region of interest" description="Disordered" evidence="1">
    <location>
        <begin position="55"/>
        <end position="144"/>
    </location>
</feature>
<accession>A0A143PU00</accession>
<keyword evidence="2" id="KW-0732">Signal</keyword>
<dbReference type="KEGG" id="abac:LuPra_05460"/>